<feature type="site" description="Important for substrate specificity" evidence="3">
    <location>
        <position position="74"/>
    </location>
</feature>
<dbReference type="Pfam" id="PF02545">
    <property type="entry name" value="Maf"/>
    <property type="match status" value="1"/>
</dbReference>
<evidence type="ECO:0000313" key="4">
    <source>
        <dbReference type="EMBL" id="AEB06859.1"/>
    </source>
</evidence>
<dbReference type="HAMAP" id="MF_00528">
    <property type="entry name" value="Maf"/>
    <property type="match status" value="1"/>
</dbReference>
<comment type="catalytic activity">
    <reaction evidence="3">
        <text>UTP + H2O = UMP + diphosphate + H(+)</text>
        <dbReference type="Rhea" id="RHEA:29395"/>
        <dbReference type="ChEBI" id="CHEBI:15377"/>
        <dbReference type="ChEBI" id="CHEBI:15378"/>
        <dbReference type="ChEBI" id="CHEBI:33019"/>
        <dbReference type="ChEBI" id="CHEBI:46398"/>
        <dbReference type="ChEBI" id="CHEBI:57865"/>
        <dbReference type="EC" id="3.6.1.9"/>
    </reaction>
</comment>
<dbReference type="SUPFAM" id="SSF52972">
    <property type="entry name" value="ITPase-like"/>
    <property type="match status" value="1"/>
</dbReference>
<dbReference type="GO" id="GO:0005737">
    <property type="term" value="C:cytoplasm"/>
    <property type="evidence" value="ECO:0007669"/>
    <property type="project" value="UniProtKB-SubCell"/>
</dbReference>
<dbReference type="NCBIfam" id="TIGR00172">
    <property type="entry name" value="maf"/>
    <property type="match status" value="1"/>
</dbReference>
<reference evidence="5" key="1">
    <citation type="journal article" date="2013" name="Stand. Genomic Sci.">
        <title>Complete genome sequence of Coriobacterium glomerans type strain (PW2(T)) from the midgut of Pyrrhocoris apterus L. (red soldier bug).</title>
        <authorList>
            <person name="Stackebrandt E."/>
            <person name="Zeytun A."/>
            <person name="Lapidus A."/>
            <person name="Nolan M."/>
            <person name="Lucas S."/>
            <person name="Hammon N."/>
            <person name="Deshpande S."/>
            <person name="Cheng J.F."/>
            <person name="Tapia R."/>
            <person name="Goodwin L.A."/>
            <person name="Pitluck S."/>
            <person name="Liolios K."/>
            <person name="Pagani I."/>
            <person name="Ivanova N."/>
            <person name="Mavromatis K."/>
            <person name="Mikhailova N."/>
            <person name="Huntemann M."/>
            <person name="Pati A."/>
            <person name="Chen A."/>
            <person name="Palaniappan K."/>
            <person name="Chang Y.J."/>
            <person name="Land M."/>
            <person name="Hauser L."/>
            <person name="Rohde M."/>
            <person name="Pukall R."/>
            <person name="Goker M."/>
            <person name="Detter J.C."/>
            <person name="Woyke T."/>
            <person name="Bristow J."/>
            <person name="Eisen J.A."/>
            <person name="Markowitz V."/>
            <person name="Hugenholtz P."/>
            <person name="Kyrpides N.C."/>
            <person name="Klenk H.P."/>
        </authorList>
    </citation>
    <scope>NUCLEOTIDE SEQUENCE</scope>
    <source>
        <strain evidence="5">ATCC 49209 / DSM 20642 / JCM 10262 / PW2</strain>
    </source>
</reference>
<evidence type="ECO:0000313" key="5">
    <source>
        <dbReference type="Proteomes" id="UP000006851"/>
    </source>
</evidence>
<protein>
    <recommendedName>
        <fullName evidence="3">dTTP/UTP pyrophosphatase</fullName>
        <shortName evidence="3">dTTPase/UTPase</shortName>
        <ecNumber evidence="3">3.6.1.9</ecNumber>
    </recommendedName>
    <alternativeName>
        <fullName evidence="3">Nucleoside triphosphate pyrophosphatase</fullName>
    </alternativeName>
    <alternativeName>
        <fullName evidence="3">Nucleotide pyrophosphatase</fullName>
        <shortName evidence="3">Nucleotide PPase</shortName>
    </alternativeName>
</protein>
<dbReference type="EC" id="3.6.1.9" evidence="3"/>
<dbReference type="GO" id="GO:0036218">
    <property type="term" value="F:dTTP diphosphatase activity"/>
    <property type="evidence" value="ECO:0007669"/>
    <property type="project" value="RHEA"/>
</dbReference>
<dbReference type="CDD" id="cd00555">
    <property type="entry name" value="Maf"/>
    <property type="match status" value="1"/>
</dbReference>
<dbReference type="InterPro" id="IPR029001">
    <property type="entry name" value="ITPase-like_fam"/>
</dbReference>
<dbReference type="STRING" id="700015.Corgl_0745"/>
<keyword evidence="3" id="KW-0963">Cytoplasm</keyword>
<dbReference type="InterPro" id="IPR003697">
    <property type="entry name" value="Maf-like"/>
</dbReference>
<dbReference type="KEGG" id="cgo:Corgl_0745"/>
<dbReference type="Gene3D" id="3.90.950.10">
    <property type="match status" value="1"/>
</dbReference>
<feature type="site" description="Important for substrate specificity" evidence="3">
    <location>
        <position position="14"/>
    </location>
</feature>
<proteinExistence type="inferred from homology"/>
<keyword evidence="2 3" id="KW-0378">Hydrolase</keyword>
<dbReference type="EMBL" id="CP002628">
    <property type="protein sequence ID" value="AEB06859.1"/>
    <property type="molecule type" value="Genomic_DNA"/>
</dbReference>
<dbReference type="PIRSF" id="PIRSF006305">
    <property type="entry name" value="Maf"/>
    <property type="match status" value="1"/>
</dbReference>
<dbReference type="AlphaFoldDB" id="F2NBQ0"/>
<feature type="active site" description="Proton acceptor" evidence="3">
    <location>
        <position position="73"/>
    </location>
</feature>
<comment type="function">
    <text evidence="3">Nucleoside triphosphate pyrophosphatase that hydrolyzes dTTP and UTP. May have a dual role in cell division arrest and in preventing the incorporation of modified nucleotides into cellular nucleic acids.</text>
</comment>
<evidence type="ECO:0000256" key="3">
    <source>
        <dbReference type="HAMAP-Rule" id="MF_00528"/>
    </source>
</evidence>
<evidence type="ECO:0000256" key="2">
    <source>
        <dbReference type="ARBA" id="ARBA00022801"/>
    </source>
</evidence>
<comment type="subcellular location">
    <subcellularLocation>
        <location evidence="3">Cytoplasm</location>
    </subcellularLocation>
</comment>
<name>F2NBQ0_CORGP</name>
<dbReference type="PANTHER" id="PTHR43213">
    <property type="entry name" value="BIFUNCTIONAL DTTP/UTP PYROPHOSPHATASE/METHYLTRANSFERASE PROTEIN-RELATED"/>
    <property type="match status" value="1"/>
</dbReference>
<dbReference type="HOGENOM" id="CLU_040416_2_1_11"/>
<sequence length="201" mass="21451">MGCSSLILASRSPRRVELMRDAGYTFHVIPADIDETPLPREEPLSLVERLARTKAMSVATSAASGREIVLAADTVVIADGVALGKPKDEADARRMLARLSDRMHQVATGVCIALGANATGSEPALVSQEFTVVTDVVYYPLDQTEIDEYIASGEPFDKAGAYGIQGIGGRMLVKSISGDFYNVMGLPIAAVARHLKRLCDA</sequence>
<comment type="catalytic activity">
    <reaction evidence="3">
        <text>dTTP + H2O = dTMP + diphosphate + H(+)</text>
        <dbReference type="Rhea" id="RHEA:28534"/>
        <dbReference type="ChEBI" id="CHEBI:15377"/>
        <dbReference type="ChEBI" id="CHEBI:15378"/>
        <dbReference type="ChEBI" id="CHEBI:33019"/>
        <dbReference type="ChEBI" id="CHEBI:37568"/>
        <dbReference type="ChEBI" id="CHEBI:63528"/>
        <dbReference type="EC" id="3.6.1.9"/>
    </reaction>
</comment>
<feature type="site" description="Important for substrate specificity" evidence="3">
    <location>
        <position position="165"/>
    </location>
</feature>
<gene>
    <name evidence="4" type="ordered locus">Corgl_0745</name>
</gene>
<accession>F2NBQ0</accession>
<organism evidence="4 5">
    <name type="scientific">Coriobacterium glomerans (strain ATCC 49209 / DSM 20642 / JCM 10262 / PW2)</name>
    <dbReference type="NCBI Taxonomy" id="700015"/>
    <lineage>
        <taxon>Bacteria</taxon>
        <taxon>Bacillati</taxon>
        <taxon>Actinomycetota</taxon>
        <taxon>Coriobacteriia</taxon>
        <taxon>Coriobacteriales</taxon>
        <taxon>Coriobacteriaceae</taxon>
        <taxon>Coriobacterium</taxon>
    </lineage>
</organism>
<keyword evidence="3" id="KW-0546">Nucleotide metabolism</keyword>
<dbReference type="GO" id="GO:0036221">
    <property type="term" value="F:UTP diphosphatase activity"/>
    <property type="evidence" value="ECO:0007669"/>
    <property type="project" value="RHEA"/>
</dbReference>
<evidence type="ECO:0000256" key="1">
    <source>
        <dbReference type="ARBA" id="ARBA00001968"/>
    </source>
</evidence>
<keyword evidence="5" id="KW-1185">Reference proteome</keyword>
<dbReference type="Proteomes" id="UP000006851">
    <property type="component" value="Chromosome"/>
</dbReference>
<dbReference type="GO" id="GO:0009117">
    <property type="term" value="P:nucleotide metabolic process"/>
    <property type="evidence" value="ECO:0007669"/>
    <property type="project" value="UniProtKB-KW"/>
</dbReference>
<comment type="similarity">
    <text evidence="3">Belongs to the Maf family. YhdE subfamily.</text>
</comment>
<comment type="cofactor">
    <cofactor evidence="1 3">
        <name>a divalent metal cation</name>
        <dbReference type="ChEBI" id="CHEBI:60240"/>
    </cofactor>
</comment>
<dbReference type="eggNOG" id="COG0424">
    <property type="taxonomic scope" value="Bacteria"/>
</dbReference>
<dbReference type="PANTHER" id="PTHR43213:SF5">
    <property type="entry name" value="BIFUNCTIONAL DTTP_UTP PYROPHOSPHATASE_METHYLTRANSFERASE PROTEIN-RELATED"/>
    <property type="match status" value="1"/>
</dbReference>
<comment type="caution">
    <text evidence="3">Lacks conserved residue(s) required for the propagation of feature annotation.</text>
</comment>